<reference evidence="5" key="1">
    <citation type="submission" date="2023-06" db="EMBL/GenBank/DDBJ databases">
        <title>Egi l300058.</title>
        <authorList>
            <person name="Gao L."/>
            <person name="Fang B.-Z."/>
            <person name="Li W.-J."/>
        </authorList>
    </citation>
    <scope>NUCLEOTIDE SEQUENCE</scope>
    <source>
        <strain evidence="5">EGI L300058</strain>
    </source>
</reference>
<dbReference type="InterPro" id="IPR021416">
    <property type="entry name" value="DUF3048_N"/>
</dbReference>
<keyword evidence="2" id="KW-0732">Signal</keyword>
<dbReference type="RefSeq" id="WP_301142213.1">
    <property type="nucleotide sequence ID" value="NZ_JAUHQA010000001.1"/>
</dbReference>
<dbReference type="EMBL" id="JAUHQA010000001">
    <property type="protein sequence ID" value="MDN4480752.1"/>
    <property type="molecule type" value="Genomic_DNA"/>
</dbReference>
<evidence type="ECO:0000256" key="2">
    <source>
        <dbReference type="SAM" id="SignalP"/>
    </source>
</evidence>
<evidence type="ECO:0000259" key="3">
    <source>
        <dbReference type="Pfam" id="PF11258"/>
    </source>
</evidence>
<dbReference type="SUPFAM" id="SSF159774">
    <property type="entry name" value="YerB-like"/>
    <property type="match status" value="1"/>
</dbReference>
<dbReference type="InterPro" id="IPR035328">
    <property type="entry name" value="DUF3048_C"/>
</dbReference>
<proteinExistence type="predicted"/>
<dbReference type="Gene3D" id="3.50.90.10">
    <property type="entry name" value="YerB-like"/>
    <property type="match status" value="1"/>
</dbReference>
<comment type="caution">
    <text evidence="5">The sequence shown here is derived from an EMBL/GenBank/DDBJ whole genome shotgun (WGS) entry which is preliminary data.</text>
</comment>
<feature type="region of interest" description="Disordered" evidence="1">
    <location>
        <begin position="33"/>
        <end position="57"/>
    </location>
</feature>
<keyword evidence="6" id="KW-1185">Reference proteome</keyword>
<protein>
    <submittedName>
        <fullName evidence="5">DUF3048 domain-containing protein</fullName>
    </submittedName>
</protein>
<feature type="domain" description="DUF3048" evidence="4">
    <location>
        <begin position="233"/>
        <end position="346"/>
    </location>
</feature>
<feature type="chain" id="PRO_5046313229" evidence="2">
    <location>
        <begin position="27"/>
        <end position="363"/>
    </location>
</feature>
<feature type="signal peptide" evidence="2">
    <location>
        <begin position="1"/>
        <end position="26"/>
    </location>
</feature>
<feature type="compositionally biased region" description="Low complexity" evidence="1">
    <location>
        <begin position="40"/>
        <end position="49"/>
    </location>
</feature>
<dbReference type="PROSITE" id="PS51257">
    <property type="entry name" value="PROKAR_LIPOPROTEIN"/>
    <property type="match status" value="1"/>
</dbReference>
<organism evidence="5 6">
    <name type="scientific">Demequina muriae</name>
    <dbReference type="NCBI Taxonomy" id="3051664"/>
    <lineage>
        <taxon>Bacteria</taxon>
        <taxon>Bacillati</taxon>
        <taxon>Actinomycetota</taxon>
        <taxon>Actinomycetes</taxon>
        <taxon>Micrococcales</taxon>
        <taxon>Demequinaceae</taxon>
        <taxon>Demequina</taxon>
    </lineage>
</organism>
<name>A0ABT8GH39_9MICO</name>
<accession>A0ABT8GH39</accession>
<dbReference type="Pfam" id="PF11258">
    <property type="entry name" value="DUF3048"/>
    <property type="match status" value="1"/>
</dbReference>
<evidence type="ECO:0000313" key="6">
    <source>
        <dbReference type="Proteomes" id="UP001172708"/>
    </source>
</evidence>
<dbReference type="Pfam" id="PF17479">
    <property type="entry name" value="DUF3048_C"/>
    <property type="match status" value="1"/>
</dbReference>
<evidence type="ECO:0000259" key="4">
    <source>
        <dbReference type="Pfam" id="PF17479"/>
    </source>
</evidence>
<dbReference type="InterPro" id="IPR023158">
    <property type="entry name" value="YerB-like_sf"/>
</dbReference>
<sequence length="363" mass="38263">MRASRVLSLTAVAVAGAMVLAACSSAEVVEPPATTQSVGAPSPSRSAAPSAPPDPRPAVVWPLTGVDATDADAALLDRPALSIKIENSSDARPQSNLDAADIVFEEQVEYGISRLVAVYHSDTPETVGPIRSMRPMDKNIIGSFGGPLVFSGAQRRFINDAARSGTTLIAQDVGAYGFFRTSDKPAPHNLHGTLEDFFAQSTDLPAPPEQFEYAYPDEESTIVTEGTAVTSIDINASPRMQPSWDWDADGEAWMRSESGSPHVTSDGTQISATNVIVLWVDLRNTSSNGGSSVPETIVVTDAGTGFAASGDSYIPITWSKASQTDPYILETEDGEPVTFMPGKTWVQLVPQSGGAGRGSVDFS</sequence>
<dbReference type="Proteomes" id="UP001172708">
    <property type="component" value="Unassembled WGS sequence"/>
</dbReference>
<feature type="domain" description="DUF3048" evidence="3">
    <location>
        <begin position="63"/>
        <end position="199"/>
    </location>
</feature>
<evidence type="ECO:0000313" key="5">
    <source>
        <dbReference type="EMBL" id="MDN4480752.1"/>
    </source>
</evidence>
<gene>
    <name evidence="5" type="ORF">QQX02_07445</name>
</gene>
<evidence type="ECO:0000256" key="1">
    <source>
        <dbReference type="SAM" id="MobiDB-lite"/>
    </source>
</evidence>